<evidence type="ECO:0000256" key="7">
    <source>
        <dbReference type="ARBA" id="ARBA00023136"/>
    </source>
</evidence>
<evidence type="ECO:0000256" key="8">
    <source>
        <dbReference type="SAM" id="Phobius"/>
    </source>
</evidence>
<evidence type="ECO:0000256" key="2">
    <source>
        <dbReference type="ARBA" id="ARBA00006669"/>
    </source>
</evidence>
<feature type="transmembrane region" description="Helical" evidence="8">
    <location>
        <begin position="173"/>
        <end position="192"/>
    </location>
</feature>
<keyword evidence="6 8" id="KW-1133">Transmembrane helix</keyword>
<dbReference type="InterPro" id="IPR006419">
    <property type="entry name" value="NMN_transpt_PnuC"/>
</dbReference>
<feature type="transmembrane region" description="Helical" evidence="8">
    <location>
        <begin position="39"/>
        <end position="59"/>
    </location>
</feature>
<dbReference type="PANTHER" id="PTHR36122:SF2">
    <property type="entry name" value="NICOTINAMIDE RIBOSIDE TRANSPORTER PNUC"/>
    <property type="match status" value="1"/>
</dbReference>
<evidence type="ECO:0000256" key="1">
    <source>
        <dbReference type="ARBA" id="ARBA00004651"/>
    </source>
</evidence>
<dbReference type="EMBL" id="JACJID010000003">
    <property type="protein sequence ID" value="MBA8927424.1"/>
    <property type="molecule type" value="Genomic_DNA"/>
</dbReference>
<comment type="subcellular location">
    <subcellularLocation>
        <location evidence="1">Cell membrane</location>
        <topology evidence="1">Multi-pass membrane protein</topology>
    </subcellularLocation>
</comment>
<keyword evidence="7 8" id="KW-0472">Membrane</keyword>
<dbReference type="PANTHER" id="PTHR36122">
    <property type="entry name" value="NICOTINAMIDE RIBOSIDE TRANSPORTER PNUC"/>
    <property type="match status" value="1"/>
</dbReference>
<keyword evidence="4" id="KW-1003">Cell membrane</keyword>
<evidence type="ECO:0000256" key="6">
    <source>
        <dbReference type="ARBA" id="ARBA00022989"/>
    </source>
</evidence>
<gene>
    <name evidence="9" type="ORF">BC739_004630</name>
</gene>
<dbReference type="RefSeq" id="WP_025355413.1">
    <property type="nucleotide sequence ID" value="NZ_BAAABQ010000056.1"/>
</dbReference>
<evidence type="ECO:0000313" key="9">
    <source>
        <dbReference type="EMBL" id="MBA8927424.1"/>
    </source>
</evidence>
<accession>A0ABR6BKJ8</accession>
<keyword evidence="5 8" id="KW-0812">Transmembrane</keyword>
<protein>
    <submittedName>
        <fullName evidence="9">Nicotinamide mononucleotide transporter</fullName>
    </submittedName>
</protein>
<evidence type="ECO:0000256" key="3">
    <source>
        <dbReference type="ARBA" id="ARBA00022448"/>
    </source>
</evidence>
<comment type="similarity">
    <text evidence="2">Belongs to the nicotinamide ribonucleoside (NR) uptake permease (TC 4.B.1) family.</text>
</comment>
<comment type="caution">
    <text evidence="9">The sequence shown here is derived from an EMBL/GenBank/DDBJ whole genome shotgun (WGS) entry which is preliminary data.</text>
</comment>
<feature type="transmembrane region" description="Helical" evidence="8">
    <location>
        <begin position="16"/>
        <end position="34"/>
    </location>
</feature>
<proteinExistence type="inferred from homology"/>
<evidence type="ECO:0000256" key="5">
    <source>
        <dbReference type="ARBA" id="ARBA00022692"/>
    </source>
</evidence>
<sequence>MNWLLENGLLLLGERISFAELIGQIGAVAVVFLAQRRTLWTWPVQLLAAVLLFSVYSSAHLGGLAIRQVIVFGISCYGWWAWTRRRDPVFGIEVRRSTRPELLGILAALVIGTVGMALLLQQFNASWAPWPDAAIFIGTAVAYAAQGLRLVEFWLIWLLVDAVGVPLQLASGLYFSAAVYIVFAGLVVKGWLDWARTARSISAREPAQVSG</sequence>
<reference evidence="9 10" key="1">
    <citation type="submission" date="2020-08" db="EMBL/GenBank/DDBJ databases">
        <title>Genomic Encyclopedia of Archaeal and Bacterial Type Strains, Phase II (KMG-II): from individual species to whole genera.</title>
        <authorList>
            <person name="Goeker M."/>
        </authorList>
    </citation>
    <scope>NUCLEOTIDE SEQUENCE [LARGE SCALE GENOMIC DNA]</scope>
    <source>
        <strain evidence="9 10">DSM 43850</strain>
    </source>
</reference>
<dbReference type="Proteomes" id="UP000517916">
    <property type="component" value="Unassembled WGS sequence"/>
</dbReference>
<feature type="transmembrane region" description="Helical" evidence="8">
    <location>
        <begin position="65"/>
        <end position="82"/>
    </location>
</feature>
<keyword evidence="3" id="KW-0813">Transport</keyword>
<name>A0ABR6BKJ8_9PSEU</name>
<organism evidence="9 10">
    <name type="scientific">Kutzneria viridogrisea</name>
    <dbReference type="NCBI Taxonomy" id="47990"/>
    <lineage>
        <taxon>Bacteria</taxon>
        <taxon>Bacillati</taxon>
        <taxon>Actinomycetota</taxon>
        <taxon>Actinomycetes</taxon>
        <taxon>Pseudonocardiales</taxon>
        <taxon>Pseudonocardiaceae</taxon>
        <taxon>Kutzneria</taxon>
    </lineage>
</organism>
<evidence type="ECO:0000313" key="10">
    <source>
        <dbReference type="Proteomes" id="UP000517916"/>
    </source>
</evidence>
<dbReference type="NCBIfam" id="TIGR01528">
    <property type="entry name" value="NMN_trans_PnuC"/>
    <property type="match status" value="1"/>
</dbReference>
<feature type="transmembrane region" description="Helical" evidence="8">
    <location>
        <begin position="102"/>
        <end position="121"/>
    </location>
</feature>
<keyword evidence="10" id="KW-1185">Reference proteome</keyword>
<dbReference type="Pfam" id="PF04973">
    <property type="entry name" value="NMN_transporter"/>
    <property type="match status" value="1"/>
</dbReference>
<evidence type="ECO:0000256" key="4">
    <source>
        <dbReference type="ARBA" id="ARBA00022475"/>
    </source>
</evidence>